<organism evidence="3 4">
    <name type="scientific">Anguilla anguilla</name>
    <name type="common">European freshwater eel</name>
    <name type="synonym">Muraena anguilla</name>
    <dbReference type="NCBI Taxonomy" id="7936"/>
    <lineage>
        <taxon>Eukaryota</taxon>
        <taxon>Metazoa</taxon>
        <taxon>Chordata</taxon>
        <taxon>Craniata</taxon>
        <taxon>Vertebrata</taxon>
        <taxon>Euteleostomi</taxon>
        <taxon>Actinopterygii</taxon>
        <taxon>Neopterygii</taxon>
        <taxon>Teleostei</taxon>
        <taxon>Anguilliformes</taxon>
        <taxon>Anguillidae</taxon>
        <taxon>Anguilla</taxon>
    </lineage>
</organism>
<accession>A0A9D3LR90</accession>
<dbReference type="Proteomes" id="UP001044222">
    <property type="component" value="Chromosome 16"/>
</dbReference>
<dbReference type="AlphaFoldDB" id="A0A9D3LR90"/>
<keyword evidence="2" id="KW-0732">Signal</keyword>
<name>A0A9D3LR90_ANGAN</name>
<evidence type="ECO:0000256" key="2">
    <source>
        <dbReference type="SAM" id="SignalP"/>
    </source>
</evidence>
<dbReference type="EMBL" id="JAFIRN010000016">
    <property type="protein sequence ID" value="KAG5833223.1"/>
    <property type="molecule type" value="Genomic_DNA"/>
</dbReference>
<gene>
    <name evidence="3" type="ORF">ANANG_G00273650</name>
</gene>
<evidence type="ECO:0000313" key="3">
    <source>
        <dbReference type="EMBL" id="KAG5833223.1"/>
    </source>
</evidence>
<sequence>MKAPIPLLILLYSSIAQSLKVVSKRGSGKVPIIGERDASGPGGDGDGSRARRPAPARVGGAKSSLAIFFKPQTEKGAEGWGRETDEFGGLSIYGAGAIGGGVENGALTDGVSPARPRFCLRG</sequence>
<proteinExistence type="predicted"/>
<evidence type="ECO:0000313" key="4">
    <source>
        <dbReference type="Proteomes" id="UP001044222"/>
    </source>
</evidence>
<feature type="region of interest" description="Disordered" evidence="1">
    <location>
        <begin position="24"/>
        <end position="59"/>
    </location>
</feature>
<feature type="chain" id="PRO_5039066082" evidence="2">
    <location>
        <begin position="19"/>
        <end position="122"/>
    </location>
</feature>
<evidence type="ECO:0000256" key="1">
    <source>
        <dbReference type="SAM" id="MobiDB-lite"/>
    </source>
</evidence>
<reference evidence="3" key="1">
    <citation type="submission" date="2021-01" db="EMBL/GenBank/DDBJ databases">
        <title>A chromosome-scale assembly of European eel, Anguilla anguilla.</title>
        <authorList>
            <person name="Henkel C."/>
            <person name="Jong-Raadsen S.A."/>
            <person name="Dufour S."/>
            <person name="Weltzien F.-A."/>
            <person name="Palstra A.P."/>
            <person name="Pelster B."/>
            <person name="Spaink H.P."/>
            <person name="Van Den Thillart G.E."/>
            <person name="Jansen H."/>
            <person name="Zahm M."/>
            <person name="Klopp C."/>
            <person name="Cedric C."/>
            <person name="Louis A."/>
            <person name="Berthelot C."/>
            <person name="Parey E."/>
            <person name="Roest Crollius H."/>
            <person name="Montfort J."/>
            <person name="Robinson-Rechavi M."/>
            <person name="Bucao C."/>
            <person name="Bouchez O."/>
            <person name="Gislard M."/>
            <person name="Lluch J."/>
            <person name="Milhes M."/>
            <person name="Lampietro C."/>
            <person name="Lopez Roques C."/>
            <person name="Donnadieu C."/>
            <person name="Braasch I."/>
            <person name="Desvignes T."/>
            <person name="Postlethwait J."/>
            <person name="Bobe J."/>
            <person name="Guiguen Y."/>
            <person name="Dirks R."/>
        </authorList>
    </citation>
    <scope>NUCLEOTIDE SEQUENCE</scope>
    <source>
        <strain evidence="3">Tag_6206</strain>
        <tissue evidence="3">Liver</tissue>
    </source>
</reference>
<feature type="signal peptide" evidence="2">
    <location>
        <begin position="1"/>
        <end position="18"/>
    </location>
</feature>
<keyword evidence="4" id="KW-1185">Reference proteome</keyword>
<protein>
    <submittedName>
        <fullName evidence="3">Uncharacterized protein</fullName>
    </submittedName>
</protein>
<comment type="caution">
    <text evidence="3">The sequence shown here is derived from an EMBL/GenBank/DDBJ whole genome shotgun (WGS) entry which is preliminary data.</text>
</comment>